<dbReference type="KEGG" id="mlc:MSB_A0051"/>
<evidence type="ECO:0000313" key="4">
    <source>
        <dbReference type="EMBL" id="ADR24377.1"/>
    </source>
</evidence>
<reference evidence="5" key="1">
    <citation type="submission" date="2010-07" db="EMBL/GenBank/DDBJ databases">
        <title>Genome sequence of Mycoplasma leachii PG50 MU clone A8.</title>
        <authorList>
            <person name="Wise K."/>
            <person name="Calcutt M.J."/>
            <person name="Foecking M.F."/>
            <person name="Madupu R."/>
            <person name="DeBoy R.T."/>
            <person name="Roske K."/>
            <person name="Martin T.R."/>
            <person name="Hvinden M.L."/>
            <person name="Durkin A.S."/>
            <person name="Glass J."/>
            <person name="Methe B.A."/>
        </authorList>
    </citation>
    <scope>NUCLEOTIDE SEQUENCE [LARGE SCALE GENOMIC DNA]</scope>
    <source>
        <strain evidence="5">DSM 21131 / NCTC 10133 / N29 / PG50</strain>
    </source>
</reference>
<dbReference type="RefSeq" id="WP_013447372.1">
    <property type="nucleotide sequence ID" value="NC_014751.1"/>
</dbReference>
<evidence type="ECO:0000256" key="2">
    <source>
        <dbReference type="SAM" id="MobiDB-lite"/>
    </source>
</evidence>
<sequence length="1663" mass="194334">MKKLLTFLAISTFTTTSVGLSLLVFNNKTSLDKLTFNNLSSSESNYIQAPTFRVGKTWDPNSEFTPYIYTTDWHYGSSSLDEWTDEKRLKGDTKYLNGYWAAEEHFFAKTGEIDLTELGLSNLDDLRLISPEISISFSIERYYKEADIYDSTFKHKSIPTLRGGYFGYGPPGGGEIYFNVIDNYRLYAYPDLIKNHSKITKTFKIDDLKNQENWIELEHFEKKGEPNQLGGGKWTSFVKFKFENNKLKIFTKIRLVSESYNQKEIIFVAGKTLADKIEIQPNFKYWDNLMHEDKTYHLNKFTFNSETSDIINDEKTYKVGTGEKTKSNKELVLDKFKEELNSFKSKNYSSLTETFFNRAFPNFDEILDDRYLESHLKFEKNKVILPINSFAKWPFTERPFNIPTQFELPVEINFNATSFKSEINNKFNQLSSDINIIADYSIDITDQTVKNEVINKDEITAQTYGSNLYTNNTLVHKIIEDRIQKLFIEPIKKNFSEEDLNKLFEHTISFDTIRKRIKINFISNSKYKKDILDIENNKVKTIYINYNVSGSDEFNKKITLGNGLTLESGKYFDTKSNKFIKDIPEIKQTQTDSNPELNTKPKTYVYHSDVTLEWKSDDPSDFLVVNDEIKEPSDNNTFRETFNIPLINKWNDETQKEWNIQITSKNPERKQKINYQFTIKIEPIVKENLEIKNLGWKPDEKADKNTKEYNQWLITQEFLFDKDGNRQSNPKFVPNLNPKTGFISNFIFVRHNTTDPTQNWDYDNFPTDLIDKDDKYVFDGLNLDNTSEVQKRYEKLEKGFIAEVLVTRGGIDHLFADKKNNLIEKIEKIKVDPKTFNDIKDNNSPVLVNSHNNNSIGGLWHYRITLKDYIKPEYDEKGIQKVPSPIDKIIKPTEYLPGTTIHKYVYIDHKYTDNVDTNFDPELELYLKDFLSLKDFKQLQENGKNSQWKFKNFWQTSQAKHFIAFYSNLGMSTSEIKKLDYEQIVYLWKKYISSIIQSKSSDLVNVVKRDLRQIEDLNLKLVKNKTEAKKLIEDHILRNFNWLSETKITLDDLNIQIVNSFGQVKELNENNISDDFINFDKSNKNKKMSIQVSASDFSTILKRNQFKVFTVTNSLYHLTSLNDFSFYDINTNFDKLNEQDIRKFITNTVSSQINSKYNKSIIKNKKQDEDITLTLGKDYQFFLAKKEETDQQLEESIKRNQTFASQEINDFFTKGKSSNYRIVIYALENSQYISSSNKKWFINDDKKFNAPSTIFEQLDVKELFKITDLGWINKKQYEKITSLDLMNKLIELNKNNIKKLGYDSLSSKEFLNELNLVKNKEERAGPNRFIRNYTFDIISKNNSKIFKGTLTGKFQSPNNTNIVEKARIDNIFKHNTIIRVKKIEQPESKEYFWNKIIEHFNDTISRLTFKPEKDEFEIEIQKKSNSYYEIIITAKNENKHFTGSTNIFFIEDSTIDEIIKPELPDEDKSPEPGYNEFSPDDSDSSRDDDSTNRRDENIPGDNSSRNPDSRTPGSNSNRDGSSSNRSGNENGSRSGNENGTSSNPTNPSNEEQPGDYVSPHKPGNVSPESETNTNDKWWEKEDDTLEPTPTPKEPEDKIKPEEKWILGLTKKDRNWIIAAGVLTLGASWVITYFWWRRRKLIKKNKVIKISNKNNKSKKRDKNV</sequence>
<feature type="compositionally biased region" description="Basic and acidic residues" evidence="2">
    <location>
        <begin position="1483"/>
        <end position="1497"/>
    </location>
</feature>
<keyword evidence="1" id="KW-0175">Coiled coil</keyword>
<protein>
    <submittedName>
        <fullName evidence="4">Uncharacterized protein</fullName>
    </submittedName>
</protein>
<dbReference type="HOGENOM" id="CLU_242065_0_0_14"/>
<feature type="transmembrane region" description="Helical" evidence="3">
    <location>
        <begin position="1615"/>
        <end position="1635"/>
    </location>
</feature>
<proteinExistence type="predicted"/>
<feature type="compositionally biased region" description="Polar residues" evidence="2">
    <location>
        <begin position="1566"/>
        <end position="1575"/>
    </location>
</feature>
<dbReference type="Proteomes" id="UP000008712">
    <property type="component" value="Chromosome"/>
</dbReference>
<accession>E4PT24</accession>
<feature type="compositionally biased region" description="Polar residues" evidence="2">
    <location>
        <begin position="1500"/>
        <end position="1512"/>
    </location>
</feature>
<keyword evidence="3" id="KW-0812">Transmembrane</keyword>
<feature type="coiled-coil region" evidence="1">
    <location>
        <begin position="1014"/>
        <end position="1070"/>
    </location>
</feature>
<evidence type="ECO:0000313" key="5">
    <source>
        <dbReference type="Proteomes" id="UP000008712"/>
    </source>
</evidence>
<feature type="compositionally biased region" description="Low complexity" evidence="2">
    <location>
        <begin position="1513"/>
        <end position="1550"/>
    </location>
</feature>
<reference evidence="4 5" key="2">
    <citation type="journal article" date="2012" name="J. Bacteriol.">
        <title>Complete Genome Sequences of Mycoplasma leachii Strain PG50T and the Pathogenic Mycoplasma mycoides subsp. mycoides Small Colony Biotype Strain Gladysdale.</title>
        <authorList>
            <person name="Wise K.S."/>
            <person name="Calcutt M.J."/>
            <person name="Foecking M.F."/>
            <person name="Madupu R."/>
            <person name="Deboy R.T."/>
            <person name="Roske K."/>
            <person name="Hvinden M.L."/>
            <person name="Martin T.R."/>
            <person name="Durkin A.S."/>
            <person name="Glass J.I."/>
            <person name="Methe B.A."/>
        </authorList>
    </citation>
    <scope>NUCLEOTIDE SEQUENCE [LARGE SCALE GENOMIC DNA]</scope>
    <source>
        <strain evidence="5">DSM 21131 / NCTC 10133 / N29 / PG50</strain>
    </source>
</reference>
<organism evidence="4 5">
    <name type="scientific">Mycoplasma leachii (strain DSM 21131 / NCTC 10133 / N29 / PG50)</name>
    <dbReference type="NCBI Taxonomy" id="880447"/>
    <lineage>
        <taxon>Bacteria</taxon>
        <taxon>Bacillati</taxon>
        <taxon>Mycoplasmatota</taxon>
        <taxon>Mollicutes</taxon>
        <taxon>Mycoplasmataceae</taxon>
        <taxon>Mycoplasma</taxon>
    </lineage>
</organism>
<gene>
    <name evidence="4" type="ordered locus">MSB_A0051</name>
</gene>
<evidence type="ECO:0000256" key="1">
    <source>
        <dbReference type="SAM" id="Coils"/>
    </source>
</evidence>
<name>E4PT24_MYCLG</name>
<dbReference type="EMBL" id="CP002108">
    <property type="protein sequence ID" value="ADR24377.1"/>
    <property type="molecule type" value="Genomic_DNA"/>
</dbReference>
<dbReference type="OrthoDB" id="400200at2"/>
<keyword evidence="5" id="KW-1185">Reference proteome</keyword>
<evidence type="ECO:0000256" key="3">
    <source>
        <dbReference type="SAM" id="Phobius"/>
    </source>
</evidence>
<keyword evidence="3" id="KW-1133">Transmembrane helix</keyword>
<feature type="region of interest" description="Disordered" evidence="2">
    <location>
        <begin position="1462"/>
        <end position="1598"/>
    </location>
</feature>
<keyword evidence="3" id="KW-0472">Membrane</keyword>